<dbReference type="Pfam" id="PF00756">
    <property type="entry name" value="Esterase"/>
    <property type="match status" value="1"/>
</dbReference>
<comment type="similarity">
    <text evidence="1">Belongs to the esterase D family.</text>
</comment>
<feature type="chain" id="PRO_5015426530" evidence="3">
    <location>
        <begin position="22"/>
        <end position="292"/>
    </location>
</feature>
<evidence type="ECO:0000313" key="5">
    <source>
        <dbReference type="Proteomes" id="UP000245138"/>
    </source>
</evidence>
<dbReference type="PANTHER" id="PTHR40841">
    <property type="entry name" value="SIDEROPHORE TRIACETYLFUSARININE C ESTERASE"/>
    <property type="match status" value="1"/>
</dbReference>
<dbReference type="EMBL" id="QDKJ01000017">
    <property type="protein sequence ID" value="PWC09854.1"/>
    <property type="molecule type" value="Genomic_DNA"/>
</dbReference>
<evidence type="ECO:0000256" key="1">
    <source>
        <dbReference type="ARBA" id="ARBA00005622"/>
    </source>
</evidence>
<sequence length="292" mass="32400">MRYFSMIAFTLMVSCILPARAQPSIPVISEQAQRHFEIQQFDMQSGKQHAYRLFVAIPRQAVPQAGYPVLYMLDGNAQFPFAVNSYKEENGPAPLIVAIGYQITQAYDVPARTRDYTPPTTIREPDFAAGGEAEDFYQFLQNQVKPWAEARYPVNTQKQTLAGHSFGGLFTLYTLFNHSESFQRYVAASPSIWWGNGVVIPARTPLLSTPPLSITLSAGEYEDAPEKVNAGQPIDAEREERKNRRKLVMKAKTLAAQLKAQGTNAEFILFPGKNHGSVIPDAMGKAVVIAGQ</sequence>
<evidence type="ECO:0000256" key="3">
    <source>
        <dbReference type="SAM" id="SignalP"/>
    </source>
</evidence>
<gene>
    <name evidence="4" type="ORF">B4923_18365</name>
</gene>
<comment type="caution">
    <text evidence="4">The sequence shown here is derived from an EMBL/GenBank/DDBJ whole genome shotgun (WGS) entry which is preliminary data.</text>
</comment>
<dbReference type="InterPro" id="IPR029058">
    <property type="entry name" value="AB_hydrolase_fold"/>
</dbReference>
<protein>
    <submittedName>
        <fullName evidence="4">Esterase</fullName>
    </submittedName>
</protein>
<organism evidence="4 5">
    <name type="scientific">Brenneria roseae subsp. americana</name>
    <dbReference type="NCBI Taxonomy" id="1508507"/>
    <lineage>
        <taxon>Bacteria</taxon>
        <taxon>Pseudomonadati</taxon>
        <taxon>Pseudomonadota</taxon>
        <taxon>Gammaproteobacteria</taxon>
        <taxon>Enterobacterales</taxon>
        <taxon>Pectobacteriaceae</taxon>
        <taxon>Brenneria</taxon>
    </lineage>
</organism>
<feature type="signal peptide" evidence="3">
    <location>
        <begin position="1"/>
        <end position="21"/>
    </location>
</feature>
<dbReference type="Gene3D" id="3.40.50.1820">
    <property type="entry name" value="alpha/beta hydrolase"/>
    <property type="match status" value="1"/>
</dbReference>
<keyword evidence="5" id="KW-1185">Reference proteome</keyword>
<reference evidence="4 5" key="1">
    <citation type="submission" date="2018-04" db="EMBL/GenBank/DDBJ databases">
        <title>Brenneria corticis sp.nov.</title>
        <authorList>
            <person name="Li Y."/>
        </authorList>
    </citation>
    <scope>NUCLEOTIDE SEQUENCE [LARGE SCALE GENOMIC DNA]</scope>
    <source>
        <strain evidence="4 5">LMG 27715</strain>
    </source>
</reference>
<evidence type="ECO:0000313" key="4">
    <source>
        <dbReference type="EMBL" id="PWC09854.1"/>
    </source>
</evidence>
<dbReference type="InterPro" id="IPR000801">
    <property type="entry name" value="Esterase-like"/>
</dbReference>
<dbReference type="SUPFAM" id="SSF53474">
    <property type="entry name" value="alpha/beta-Hydrolases"/>
    <property type="match status" value="1"/>
</dbReference>
<proteinExistence type="inferred from homology"/>
<dbReference type="InterPro" id="IPR052558">
    <property type="entry name" value="Siderophore_Hydrolase_D"/>
</dbReference>
<dbReference type="OrthoDB" id="9784036at2"/>
<dbReference type="PANTHER" id="PTHR40841:SF2">
    <property type="entry name" value="SIDEROPHORE-DEGRADING ESTERASE (EUROFUNG)"/>
    <property type="match status" value="1"/>
</dbReference>
<dbReference type="Proteomes" id="UP000245138">
    <property type="component" value="Unassembled WGS sequence"/>
</dbReference>
<keyword evidence="2" id="KW-0378">Hydrolase</keyword>
<evidence type="ECO:0000256" key="2">
    <source>
        <dbReference type="ARBA" id="ARBA00022801"/>
    </source>
</evidence>
<name>A0A2U1TKA8_9GAMM</name>
<dbReference type="PROSITE" id="PS51257">
    <property type="entry name" value="PROKAR_LIPOPROTEIN"/>
    <property type="match status" value="1"/>
</dbReference>
<accession>A0A2U1TKA8</accession>
<keyword evidence="3" id="KW-0732">Signal</keyword>
<dbReference type="AlphaFoldDB" id="A0A2U1TKA8"/>
<dbReference type="GO" id="GO:0016788">
    <property type="term" value="F:hydrolase activity, acting on ester bonds"/>
    <property type="evidence" value="ECO:0007669"/>
    <property type="project" value="TreeGrafter"/>
</dbReference>